<dbReference type="PANTHER" id="PTHR23523">
    <property type="match status" value="1"/>
</dbReference>
<dbReference type="Pfam" id="PF07690">
    <property type="entry name" value="MFS_1"/>
    <property type="match status" value="1"/>
</dbReference>
<evidence type="ECO:0000313" key="8">
    <source>
        <dbReference type="Proteomes" id="UP000317291"/>
    </source>
</evidence>
<feature type="transmembrane region" description="Helical" evidence="5">
    <location>
        <begin position="321"/>
        <end position="343"/>
    </location>
</feature>
<reference evidence="7 8" key="1">
    <citation type="submission" date="2019-06" db="EMBL/GenBank/DDBJ databases">
        <title>Tsukamurella conjunctivitidis sp. nov., Tsukamurella assacharolytica sp. nov. and Tsukamurella sputae sp. nov. isolated from patients with conjunctivitis, bacteraemia (lymphoma) and respiratory infection (sputum) in Hong Kong.</title>
        <authorList>
            <person name="Teng J.L.L."/>
            <person name="Lee H.H."/>
            <person name="Fong J.Y.H."/>
            <person name="Fok K.M.N."/>
            <person name="Lau S.K.P."/>
            <person name="Woo P.C.Y."/>
        </authorList>
    </citation>
    <scope>NUCLEOTIDE SEQUENCE [LARGE SCALE GENOMIC DNA]</scope>
    <source>
        <strain evidence="7 8">HKU71</strain>
    </source>
</reference>
<feature type="transmembrane region" description="Helical" evidence="5">
    <location>
        <begin position="295"/>
        <end position="315"/>
    </location>
</feature>
<keyword evidence="3 5" id="KW-1133">Transmembrane helix</keyword>
<dbReference type="InterPro" id="IPR052524">
    <property type="entry name" value="MFS_Cyanate_Porter"/>
</dbReference>
<dbReference type="GO" id="GO:0022857">
    <property type="term" value="F:transmembrane transporter activity"/>
    <property type="evidence" value="ECO:0007669"/>
    <property type="project" value="InterPro"/>
</dbReference>
<dbReference type="Gene3D" id="1.20.1250.20">
    <property type="entry name" value="MFS general substrate transporter like domains"/>
    <property type="match status" value="1"/>
</dbReference>
<feature type="transmembrane region" description="Helical" evidence="5">
    <location>
        <begin position="24"/>
        <end position="45"/>
    </location>
</feature>
<feature type="transmembrane region" description="Helical" evidence="5">
    <location>
        <begin position="383"/>
        <end position="402"/>
    </location>
</feature>
<evidence type="ECO:0000259" key="6">
    <source>
        <dbReference type="PROSITE" id="PS50850"/>
    </source>
</evidence>
<comment type="subcellular location">
    <subcellularLocation>
        <location evidence="1">Cell membrane</location>
        <topology evidence="1">Multi-pass membrane protein</topology>
    </subcellularLocation>
</comment>
<dbReference type="SUPFAM" id="SSF103473">
    <property type="entry name" value="MFS general substrate transporter"/>
    <property type="match status" value="1"/>
</dbReference>
<feature type="transmembrane region" description="Helical" evidence="5">
    <location>
        <begin position="181"/>
        <end position="201"/>
    </location>
</feature>
<gene>
    <name evidence="7" type="ORF">FK529_06640</name>
</gene>
<evidence type="ECO:0000313" key="7">
    <source>
        <dbReference type="EMBL" id="TWS19823.1"/>
    </source>
</evidence>
<accession>A0A5C5RBR7</accession>
<name>A0A5C5RBR7_9ACTN</name>
<feature type="transmembrane region" description="Helical" evidence="5">
    <location>
        <begin position="230"/>
        <end position="249"/>
    </location>
</feature>
<feature type="transmembrane region" description="Helical" evidence="5">
    <location>
        <begin position="92"/>
        <end position="110"/>
    </location>
</feature>
<sequence>MTSIATDAPETDQKMVRSVMQGRLLVLLAIVLFALSLRTAVTSLTPLLTQISEDLHFGATVIGVFGMLPTAMFAAAGILTPFLTNRIGLERTTLLAVAATAIGIGVRPLMGGTLGLLGFSCLALIGMGVGNVVLPPLVKRYFSDNVAVLSTAYLTCVQLGTMVPALTAVPVSEAYGWRVSLAIWAIIPIAAFLPWLGIVLARRGHDVRDVTGEPDAETPAERGRVWRSPLAWGAAAMFGMTSLNTYAMFTWIPTILSDSGGSAALGGNMVALFSGVGFVATLIVPSLCARMENPFPLVVLFLGCFVVGFLGLMFAPMTLTWVWVITLGLGPTTFPMALTLVNLRTRTGAGSASLSGFMQGVGYLAACAGPLGFGLLHEATRGWIAPFLMLFGCLVVLGFGAYQACKPRMLEDTWH</sequence>
<evidence type="ECO:0000256" key="1">
    <source>
        <dbReference type="ARBA" id="ARBA00004651"/>
    </source>
</evidence>
<dbReference type="AlphaFoldDB" id="A0A5C5RBR7"/>
<feature type="domain" description="Major facilitator superfamily (MFS) profile" evidence="6">
    <location>
        <begin position="24"/>
        <end position="410"/>
    </location>
</feature>
<dbReference type="CDD" id="cd17339">
    <property type="entry name" value="MFS_NIMT_CynX_like"/>
    <property type="match status" value="1"/>
</dbReference>
<feature type="transmembrane region" description="Helical" evidence="5">
    <location>
        <begin position="146"/>
        <end position="169"/>
    </location>
</feature>
<dbReference type="Proteomes" id="UP000317291">
    <property type="component" value="Unassembled WGS sequence"/>
</dbReference>
<evidence type="ECO:0000256" key="5">
    <source>
        <dbReference type="SAM" id="Phobius"/>
    </source>
</evidence>
<keyword evidence="4 5" id="KW-0472">Membrane</keyword>
<dbReference type="InterPro" id="IPR020846">
    <property type="entry name" value="MFS_dom"/>
</dbReference>
<dbReference type="EMBL" id="VIGW01000003">
    <property type="protein sequence ID" value="TWS19823.1"/>
    <property type="molecule type" value="Genomic_DNA"/>
</dbReference>
<proteinExistence type="predicted"/>
<feature type="transmembrane region" description="Helical" evidence="5">
    <location>
        <begin position="269"/>
        <end position="288"/>
    </location>
</feature>
<feature type="transmembrane region" description="Helical" evidence="5">
    <location>
        <begin position="116"/>
        <end position="134"/>
    </location>
</feature>
<feature type="transmembrane region" description="Helical" evidence="5">
    <location>
        <begin position="355"/>
        <end position="377"/>
    </location>
</feature>
<dbReference type="GO" id="GO:0005886">
    <property type="term" value="C:plasma membrane"/>
    <property type="evidence" value="ECO:0007669"/>
    <property type="project" value="UniProtKB-SubCell"/>
</dbReference>
<dbReference type="InterPro" id="IPR036259">
    <property type="entry name" value="MFS_trans_sf"/>
</dbReference>
<keyword evidence="2 5" id="KW-0812">Transmembrane</keyword>
<dbReference type="PROSITE" id="PS50850">
    <property type="entry name" value="MFS"/>
    <property type="match status" value="1"/>
</dbReference>
<dbReference type="RefSeq" id="WP_146560204.1">
    <property type="nucleotide sequence ID" value="NZ_VIGW01000003.1"/>
</dbReference>
<dbReference type="OrthoDB" id="5317164at2"/>
<keyword evidence="8" id="KW-1185">Reference proteome</keyword>
<evidence type="ECO:0000256" key="4">
    <source>
        <dbReference type="ARBA" id="ARBA00023136"/>
    </source>
</evidence>
<organism evidence="7 8">
    <name type="scientific">Tsukamurella asaccharolytica</name>
    <dbReference type="NCBI Taxonomy" id="2592067"/>
    <lineage>
        <taxon>Bacteria</taxon>
        <taxon>Bacillati</taxon>
        <taxon>Actinomycetota</taxon>
        <taxon>Actinomycetes</taxon>
        <taxon>Mycobacteriales</taxon>
        <taxon>Tsukamurellaceae</taxon>
        <taxon>Tsukamurella</taxon>
    </lineage>
</organism>
<feature type="transmembrane region" description="Helical" evidence="5">
    <location>
        <begin position="57"/>
        <end position="80"/>
    </location>
</feature>
<dbReference type="PANTHER" id="PTHR23523:SF2">
    <property type="entry name" value="2-NITROIMIDAZOLE TRANSPORTER"/>
    <property type="match status" value="1"/>
</dbReference>
<evidence type="ECO:0000256" key="3">
    <source>
        <dbReference type="ARBA" id="ARBA00022989"/>
    </source>
</evidence>
<evidence type="ECO:0000256" key="2">
    <source>
        <dbReference type="ARBA" id="ARBA00022692"/>
    </source>
</evidence>
<comment type="caution">
    <text evidence="7">The sequence shown here is derived from an EMBL/GenBank/DDBJ whole genome shotgun (WGS) entry which is preliminary data.</text>
</comment>
<dbReference type="InterPro" id="IPR011701">
    <property type="entry name" value="MFS"/>
</dbReference>
<protein>
    <submittedName>
        <fullName evidence="7">MFS transporter</fullName>
    </submittedName>
</protein>